<sequence length="243" mass="26371">MRTGPPVSTYRVDDALPTTFSPTLDADTHYQVTFFTSPALQDGAHTLFMTCIVNNTYLWFDYLLVQLSIPSEPARIVPDPSTEPSTESITKTVIQISSALNSATPASPPFPSSRMSLQTPGFSVTIQTSDSRTVVASSTNQISTTTQLSTVASGNIPVPIPTPARPFPTGAVVGGVVGGVAAIAILVLFILLRWRRQRAAWANSGSCPQPFTSFERRMGTTSNNEPWSQGWTFLQCYTQRQKH</sequence>
<accession>A0ABR3JA72</accession>
<feature type="transmembrane region" description="Helical" evidence="1">
    <location>
        <begin position="171"/>
        <end position="192"/>
    </location>
</feature>
<name>A0ABR3JA72_9AGAR</name>
<organism evidence="2 3">
    <name type="scientific">Hohenbuehelia grisea</name>
    <dbReference type="NCBI Taxonomy" id="104357"/>
    <lineage>
        <taxon>Eukaryota</taxon>
        <taxon>Fungi</taxon>
        <taxon>Dikarya</taxon>
        <taxon>Basidiomycota</taxon>
        <taxon>Agaricomycotina</taxon>
        <taxon>Agaricomycetes</taxon>
        <taxon>Agaricomycetidae</taxon>
        <taxon>Agaricales</taxon>
        <taxon>Pleurotineae</taxon>
        <taxon>Pleurotaceae</taxon>
        <taxon>Hohenbuehelia</taxon>
    </lineage>
</organism>
<evidence type="ECO:0000313" key="3">
    <source>
        <dbReference type="Proteomes" id="UP001556367"/>
    </source>
</evidence>
<reference evidence="3" key="1">
    <citation type="submission" date="2024-06" db="EMBL/GenBank/DDBJ databases">
        <title>Multi-omics analyses provide insights into the biosynthesis of the anticancer antibiotic pleurotin in Hohenbuehelia grisea.</title>
        <authorList>
            <person name="Weaver J.A."/>
            <person name="Alberti F."/>
        </authorList>
    </citation>
    <scope>NUCLEOTIDE SEQUENCE [LARGE SCALE GENOMIC DNA]</scope>
    <source>
        <strain evidence="3">T-177</strain>
    </source>
</reference>
<proteinExistence type="predicted"/>
<dbReference type="EMBL" id="JASNQZ010000010">
    <property type="protein sequence ID" value="KAL0952591.1"/>
    <property type="molecule type" value="Genomic_DNA"/>
</dbReference>
<keyword evidence="1" id="KW-0472">Membrane</keyword>
<evidence type="ECO:0000313" key="2">
    <source>
        <dbReference type="EMBL" id="KAL0952591.1"/>
    </source>
</evidence>
<keyword evidence="1" id="KW-0812">Transmembrane</keyword>
<dbReference type="Proteomes" id="UP001556367">
    <property type="component" value="Unassembled WGS sequence"/>
</dbReference>
<comment type="caution">
    <text evidence="2">The sequence shown here is derived from an EMBL/GenBank/DDBJ whole genome shotgun (WGS) entry which is preliminary data.</text>
</comment>
<keyword evidence="3" id="KW-1185">Reference proteome</keyword>
<keyword evidence="1" id="KW-1133">Transmembrane helix</keyword>
<evidence type="ECO:0000256" key="1">
    <source>
        <dbReference type="SAM" id="Phobius"/>
    </source>
</evidence>
<protein>
    <submittedName>
        <fullName evidence="2">Uncharacterized protein</fullName>
    </submittedName>
</protein>
<gene>
    <name evidence="2" type="ORF">HGRIS_006846</name>
</gene>